<evidence type="ECO:0000313" key="2">
    <source>
        <dbReference type="EMBL" id="OWK41088.1"/>
    </source>
</evidence>
<keyword evidence="1" id="KW-0472">Membrane</keyword>
<sequence>MSDTFSGLPKFPVEEAARRERLREMLGTEPEPEASFRTCLWRAYPILLTAGGVAGGLLLVLTVGAIVLSRAVAGDWLAPLVLLTVFATLPTVAVTAAAAQRARRRRDREADEPRS</sequence>
<accession>A0A225DR46</accession>
<reference evidence="3" key="1">
    <citation type="submission" date="2017-06" db="EMBL/GenBank/DDBJ databases">
        <title>Genome analysis of Fimbriiglobus ruber SP5, the first member of the order Planctomycetales with confirmed chitinolytic capability.</title>
        <authorList>
            <person name="Ravin N.V."/>
            <person name="Rakitin A.L."/>
            <person name="Ivanova A.A."/>
            <person name="Beletsky A.V."/>
            <person name="Kulichevskaya I.S."/>
            <person name="Mardanov A.V."/>
            <person name="Dedysh S.N."/>
        </authorList>
    </citation>
    <scope>NUCLEOTIDE SEQUENCE [LARGE SCALE GENOMIC DNA]</scope>
    <source>
        <strain evidence="3">SP5</strain>
    </source>
</reference>
<dbReference type="AlphaFoldDB" id="A0A225DR46"/>
<gene>
    <name evidence="2" type="ORF">FRUB_04980</name>
</gene>
<feature type="transmembrane region" description="Helical" evidence="1">
    <location>
        <begin position="46"/>
        <end position="68"/>
    </location>
</feature>
<proteinExistence type="predicted"/>
<keyword evidence="3" id="KW-1185">Reference proteome</keyword>
<feature type="transmembrane region" description="Helical" evidence="1">
    <location>
        <begin position="80"/>
        <end position="99"/>
    </location>
</feature>
<keyword evidence="1" id="KW-1133">Transmembrane helix</keyword>
<comment type="caution">
    <text evidence="2">The sequence shown here is derived from an EMBL/GenBank/DDBJ whole genome shotgun (WGS) entry which is preliminary data.</text>
</comment>
<organism evidence="2 3">
    <name type="scientific">Fimbriiglobus ruber</name>
    <dbReference type="NCBI Taxonomy" id="1908690"/>
    <lineage>
        <taxon>Bacteria</taxon>
        <taxon>Pseudomonadati</taxon>
        <taxon>Planctomycetota</taxon>
        <taxon>Planctomycetia</taxon>
        <taxon>Gemmatales</taxon>
        <taxon>Gemmataceae</taxon>
        <taxon>Fimbriiglobus</taxon>
    </lineage>
</organism>
<dbReference type="Proteomes" id="UP000214646">
    <property type="component" value="Unassembled WGS sequence"/>
</dbReference>
<name>A0A225DR46_9BACT</name>
<protein>
    <submittedName>
        <fullName evidence="2">Uncharacterized protein</fullName>
    </submittedName>
</protein>
<dbReference type="EMBL" id="NIDE01000007">
    <property type="protein sequence ID" value="OWK41088.1"/>
    <property type="molecule type" value="Genomic_DNA"/>
</dbReference>
<keyword evidence="1" id="KW-0812">Transmembrane</keyword>
<evidence type="ECO:0000256" key="1">
    <source>
        <dbReference type="SAM" id="Phobius"/>
    </source>
</evidence>
<dbReference type="RefSeq" id="WP_088256043.1">
    <property type="nucleotide sequence ID" value="NZ_NIDE01000007.1"/>
</dbReference>
<evidence type="ECO:0000313" key="3">
    <source>
        <dbReference type="Proteomes" id="UP000214646"/>
    </source>
</evidence>